<dbReference type="InterPro" id="IPR036038">
    <property type="entry name" value="Aminotransferase-like"/>
</dbReference>
<dbReference type="NCBIfam" id="NF005800">
    <property type="entry name" value="PRK07650.1"/>
    <property type="match status" value="1"/>
</dbReference>
<dbReference type="Gene3D" id="3.20.10.10">
    <property type="entry name" value="D-amino Acid Aminotransferase, subunit A, domain 2"/>
    <property type="match status" value="1"/>
</dbReference>
<dbReference type="PROSITE" id="PS00770">
    <property type="entry name" value="AA_TRANSFER_CLASS_4"/>
    <property type="match status" value="1"/>
</dbReference>
<dbReference type="FunFam" id="3.20.10.10:FF:000002">
    <property type="entry name" value="D-alanine aminotransferase"/>
    <property type="match status" value="1"/>
</dbReference>
<comment type="similarity">
    <text evidence="2 5">Belongs to the class-IV pyridoxal-phosphate-dependent aminotransferase family.</text>
</comment>
<sequence>MWIYLNGELVEKEKAVISPFDHGYLYGLGVFETIRTYNGHPFLLEEHVKRLNDGIKQLGIERHWTSGEVEEIIRILSEKNQLLNSYIRFNVSAGVGEIGLQTEPYVEPTTIVFQKPLTITEGLKEKEGVLLELRRNTPETALRLKSHHYLNNIVAKREIGNAPNKEGIFLTEEGFVAEGIVSNIFWVVNDELFTPSLSTGILNGITRKFILKLARLQQMTVHEGCFYIEEIKNAEEVFLTNSIQEIVPVTKIGETIYPGKKGKVVKRLYEFYRNYTDHNG</sequence>
<evidence type="ECO:0000256" key="2">
    <source>
        <dbReference type="ARBA" id="ARBA00009320"/>
    </source>
</evidence>
<comment type="subunit">
    <text evidence="3">Homodimer.</text>
</comment>
<evidence type="ECO:0000256" key="6">
    <source>
        <dbReference type="RuleBase" id="RU004516"/>
    </source>
</evidence>
<dbReference type="GO" id="GO:0046394">
    <property type="term" value="P:carboxylic acid biosynthetic process"/>
    <property type="evidence" value="ECO:0007669"/>
    <property type="project" value="UniProtKB-ARBA"/>
</dbReference>
<dbReference type="InterPro" id="IPR050571">
    <property type="entry name" value="Class-IV_PLP-Dep_Aminotrnsfr"/>
</dbReference>
<keyword evidence="8" id="KW-1185">Reference proteome</keyword>
<organism evidence="7 8">
    <name type="scientific">Oikeobacillus pervagus</name>
    <dbReference type="NCBI Taxonomy" id="1325931"/>
    <lineage>
        <taxon>Bacteria</taxon>
        <taxon>Bacillati</taxon>
        <taxon>Bacillota</taxon>
        <taxon>Bacilli</taxon>
        <taxon>Bacillales</taxon>
        <taxon>Bacillaceae</taxon>
        <taxon>Oikeobacillus</taxon>
    </lineage>
</organism>
<name>A0AAJ1WJQ0_9BACI</name>
<dbReference type="AlphaFoldDB" id="A0AAJ1WJQ0"/>
<dbReference type="PANTHER" id="PTHR42743:SF11">
    <property type="entry name" value="AMINODEOXYCHORISMATE LYASE"/>
    <property type="match status" value="1"/>
</dbReference>
<evidence type="ECO:0000313" key="7">
    <source>
        <dbReference type="EMBL" id="MDQ0215895.1"/>
    </source>
</evidence>
<dbReference type="InterPro" id="IPR043131">
    <property type="entry name" value="BCAT-like_N"/>
</dbReference>
<dbReference type="Pfam" id="PF01063">
    <property type="entry name" value="Aminotran_4"/>
    <property type="match status" value="1"/>
</dbReference>
<dbReference type="RefSeq" id="WP_307257893.1">
    <property type="nucleotide sequence ID" value="NZ_JAUSUC010000029.1"/>
</dbReference>
<evidence type="ECO:0000313" key="8">
    <source>
        <dbReference type="Proteomes" id="UP001237207"/>
    </source>
</evidence>
<reference evidence="7" key="1">
    <citation type="submission" date="2023-07" db="EMBL/GenBank/DDBJ databases">
        <title>Genomic Encyclopedia of Type Strains, Phase IV (KMG-IV): sequencing the most valuable type-strain genomes for metagenomic binning, comparative biology and taxonomic classification.</title>
        <authorList>
            <person name="Goeker M."/>
        </authorList>
    </citation>
    <scope>NUCLEOTIDE SEQUENCE</scope>
    <source>
        <strain evidence="7">DSM 23947</strain>
    </source>
</reference>
<accession>A0AAJ1WJQ0</accession>
<evidence type="ECO:0000256" key="4">
    <source>
        <dbReference type="ARBA" id="ARBA00022898"/>
    </source>
</evidence>
<evidence type="ECO:0000256" key="1">
    <source>
        <dbReference type="ARBA" id="ARBA00001933"/>
    </source>
</evidence>
<dbReference type="GO" id="GO:0008652">
    <property type="term" value="P:amino acid biosynthetic process"/>
    <property type="evidence" value="ECO:0007669"/>
    <property type="project" value="UniProtKB-ARBA"/>
</dbReference>
<dbReference type="EC" id="4.1.3.38" evidence="7"/>
<proteinExistence type="inferred from homology"/>
<dbReference type="EMBL" id="JAUSUC010000029">
    <property type="protein sequence ID" value="MDQ0215895.1"/>
    <property type="molecule type" value="Genomic_DNA"/>
</dbReference>
<protein>
    <submittedName>
        <fullName evidence="7">4-amino-4-deoxychorismate lyase</fullName>
        <ecNumber evidence="7">4.1.3.38</ecNumber>
    </submittedName>
</protein>
<dbReference type="GO" id="GO:0005829">
    <property type="term" value="C:cytosol"/>
    <property type="evidence" value="ECO:0007669"/>
    <property type="project" value="TreeGrafter"/>
</dbReference>
<keyword evidence="7" id="KW-0456">Lyase</keyword>
<dbReference type="Proteomes" id="UP001237207">
    <property type="component" value="Unassembled WGS sequence"/>
</dbReference>
<dbReference type="InterPro" id="IPR018300">
    <property type="entry name" value="Aminotrans_IV_CS"/>
</dbReference>
<comment type="cofactor">
    <cofactor evidence="1 6">
        <name>pyridoxal 5'-phosphate</name>
        <dbReference type="ChEBI" id="CHEBI:597326"/>
    </cofactor>
</comment>
<gene>
    <name evidence="7" type="ORF">J2S13_002315</name>
</gene>
<evidence type="ECO:0000256" key="5">
    <source>
        <dbReference type="RuleBase" id="RU004106"/>
    </source>
</evidence>
<dbReference type="GO" id="GO:0008696">
    <property type="term" value="F:4-amino-4-deoxychorismate lyase activity"/>
    <property type="evidence" value="ECO:0007669"/>
    <property type="project" value="UniProtKB-EC"/>
</dbReference>
<dbReference type="InterPro" id="IPR001544">
    <property type="entry name" value="Aminotrans_IV"/>
</dbReference>
<comment type="caution">
    <text evidence="7">The sequence shown here is derived from an EMBL/GenBank/DDBJ whole genome shotgun (WGS) entry which is preliminary data.</text>
</comment>
<dbReference type="CDD" id="cd00449">
    <property type="entry name" value="PLPDE_IV"/>
    <property type="match status" value="1"/>
</dbReference>
<evidence type="ECO:0000256" key="3">
    <source>
        <dbReference type="ARBA" id="ARBA00011738"/>
    </source>
</evidence>
<dbReference type="PANTHER" id="PTHR42743">
    <property type="entry name" value="AMINO-ACID AMINOTRANSFERASE"/>
    <property type="match status" value="1"/>
</dbReference>
<dbReference type="Gene3D" id="3.30.470.10">
    <property type="match status" value="1"/>
</dbReference>
<dbReference type="SUPFAM" id="SSF56752">
    <property type="entry name" value="D-aminoacid aminotransferase-like PLP-dependent enzymes"/>
    <property type="match status" value="1"/>
</dbReference>
<keyword evidence="4 6" id="KW-0663">Pyridoxal phosphate</keyword>
<dbReference type="InterPro" id="IPR043132">
    <property type="entry name" value="BCAT-like_C"/>
</dbReference>